<name>A0A4Q0LWA0_9LACO</name>
<proteinExistence type="predicted"/>
<dbReference type="Proteomes" id="UP000289808">
    <property type="component" value="Unassembled WGS sequence"/>
</dbReference>
<dbReference type="AlphaFoldDB" id="A0A4Q0LWA0"/>
<sequence>MTALNHGQRLSSMNNATTTVELIKKLDAAGLTDDVPDESLDALIENARMIAISDGFPKVKKLHGVEMPALELATRAMTLHLLATQDGAGSGMVSEKVDVLESRYADTSRLKWLQRSPWGQLYLRLYKNYVGNPVKIRIIEH</sequence>
<dbReference type="Pfam" id="PF13262">
    <property type="entry name" value="DUF4054"/>
    <property type="match status" value="1"/>
</dbReference>
<organism evidence="1 2">
    <name type="scientific">Lactobacillus crispatus</name>
    <dbReference type="NCBI Taxonomy" id="47770"/>
    <lineage>
        <taxon>Bacteria</taxon>
        <taxon>Bacillati</taxon>
        <taxon>Bacillota</taxon>
        <taxon>Bacilli</taxon>
        <taxon>Lactobacillales</taxon>
        <taxon>Lactobacillaceae</taxon>
        <taxon>Lactobacillus</taxon>
    </lineage>
</organism>
<gene>
    <name evidence="1" type="ORF">ERD32_02075</name>
</gene>
<evidence type="ECO:0000313" key="1">
    <source>
        <dbReference type="EMBL" id="RXF59505.1"/>
    </source>
</evidence>
<evidence type="ECO:0000313" key="2">
    <source>
        <dbReference type="Proteomes" id="UP000289808"/>
    </source>
</evidence>
<protein>
    <submittedName>
        <fullName evidence="1">DUF4054 domain-containing protein</fullName>
    </submittedName>
</protein>
<accession>A0A4Q0LWA0</accession>
<dbReference type="EMBL" id="SCLX01000007">
    <property type="protein sequence ID" value="RXF59505.1"/>
    <property type="molecule type" value="Genomic_DNA"/>
</dbReference>
<dbReference type="InterPro" id="IPR025127">
    <property type="entry name" value="DUF4054"/>
</dbReference>
<comment type="caution">
    <text evidence="1">The sequence shown here is derived from an EMBL/GenBank/DDBJ whole genome shotgun (WGS) entry which is preliminary data.</text>
</comment>
<reference evidence="1 2" key="1">
    <citation type="submission" date="2019-01" db="EMBL/GenBank/DDBJ databases">
        <title>The genome sequence of Lactobacillus crispatus L49.</title>
        <authorList>
            <person name="Zhong J."/>
            <person name="Zhang J."/>
        </authorList>
    </citation>
    <scope>NUCLEOTIDE SEQUENCE [LARGE SCALE GENOMIC DNA]</scope>
    <source>
        <strain evidence="1 2">L49</strain>
    </source>
</reference>